<organism evidence="3 4">
    <name type="scientific">Desulfosarcina widdelii</name>
    <dbReference type="NCBI Taxonomy" id="947919"/>
    <lineage>
        <taxon>Bacteria</taxon>
        <taxon>Pseudomonadati</taxon>
        <taxon>Thermodesulfobacteriota</taxon>
        <taxon>Desulfobacteria</taxon>
        <taxon>Desulfobacterales</taxon>
        <taxon>Desulfosarcinaceae</taxon>
        <taxon>Desulfosarcina</taxon>
    </lineage>
</organism>
<dbReference type="SUPFAM" id="SSF53335">
    <property type="entry name" value="S-adenosyl-L-methionine-dependent methyltransferases"/>
    <property type="match status" value="1"/>
</dbReference>
<dbReference type="AlphaFoldDB" id="A0A5K7Z255"/>
<dbReference type="Gene3D" id="3.40.50.150">
    <property type="entry name" value="Vaccinia Virus protein VP39"/>
    <property type="match status" value="1"/>
</dbReference>
<dbReference type="GO" id="GO:0008168">
    <property type="term" value="F:methyltransferase activity"/>
    <property type="evidence" value="ECO:0007669"/>
    <property type="project" value="UniProtKB-KW"/>
</dbReference>
<keyword evidence="1 3" id="KW-0808">Transferase</keyword>
<keyword evidence="4" id="KW-1185">Reference proteome</keyword>
<dbReference type="PANTHER" id="PTHR43861">
    <property type="entry name" value="TRANS-ACONITATE 2-METHYLTRANSFERASE-RELATED"/>
    <property type="match status" value="1"/>
</dbReference>
<sequence length="182" mass="20727">MAEKDRKKWDAKYLERLGNSEPSSVLEKYWSLAPVGKALDIACGNGRNSIFLADKGFVVDAVDISKVATDQLAGRHSNINVICTDLDTWDIQPDRYDLIVNIRFLDRRLFPMIQDGLKPGGILIFESFMNGKKDKYCLKKNELLHAFQPLRVVYYEEKKIDQDEKFDQVASLVAIKAGKPLM</sequence>
<dbReference type="CDD" id="cd02440">
    <property type="entry name" value="AdoMet_MTases"/>
    <property type="match status" value="1"/>
</dbReference>
<proteinExistence type="predicted"/>
<dbReference type="Pfam" id="PF13649">
    <property type="entry name" value="Methyltransf_25"/>
    <property type="match status" value="1"/>
</dbReference>
<keyword evidence="3" id="KW-0489">Methyltransferase</keyword>
<dbReference type="Proteomes" id="UP000427769">
    <property type="component" value="Chromosome"/>
</dbReference>
<dbReference type="InterPro" id="IPR029063">
    <property type="entry name" value="SAM-dependent_MTases_sf"/>
</dbReference>
<protein>
    <submittedName>
        <fullName evidence="3">SAM-dependent methyltransferase</fullName>
    </submittedName>
</protein>
<feature type="domain" description="Methyltransferase" evidence="2">
    <location>
        <begin position="39"/>
        <end position="121"/>
    </location>
</feature>
<dbReference type="InterPro" id="IPR041698">
    <property type="entry name" value="Methyltransf_25"/>
</dbReference>
<dbReference type="GO" id="GO:0032259">
    <property type="term" value="P:methylation"/>
    <property type="evidence" value="ECO:0007669"/>
    <property type="project" value="UniProtKB-KW"/>
</dbReference>
<name>A0A5K7Z255_9BACT</name>
<evidence type="ECO:0000313" key="4">
    <source>
        <dbReference type="Proteomes" id="UP000427769"/>
    </source>
</evidence>
<gene>
    <name evidence="3" type="ORF">DSCW_31830</name>
</gene>
<dbReference type="RefSeq" id="WP_155304657.1">
    <property type="nucleotide sequence ID" value="NZ_AP021875.1"/>
</dbReference>
<dbReference type="EMBL" id="AP021875">
    <property type="protein sequence ID" value="BBO75766.1"/>
    <property type="molecule type" value="Genomic_DNA"/>
</dbReference>
<accession>A0A5K7Z255</accession>
<evidence type="ECO:0000256" key="1">
    <source>
        <dbReference type="ARBA" id="ARBA00022679"/>
    </source>
</evidence>
<dbReference type="OrthoDB" id="5298787at2"/>
<dbReference type="PANTHER" id="PTHR43861:SF3">
    <property type="entry name" value="PUTATIVE (AFU_ORTHOLOGUE AFUA_2G14390)-RELATED"/>
    <property type="match status" value="1"/>
</dbReference>
<evidence type="ECO:0000259" key="2">
    <source>
        <dbReference type="Pfam" id="PF13649"/>
    </source>
</evidence>
<dbReference type="KEGG" id="dwd:DSCW_31830"/>
<reference evidence="3 4" key="1">
    <citation type="submission" date="2019-11" db="EMBL/GenBank/DDBJ databases">
        <title>Comparative genomics of hydrocarbon-degrading Desulfosarcina strains.</title>
        <authorList>
            <person name="Watanabe M."/>
            <person name="Kojima H."/>
            <person name="Fukui M."/>
        </authorList>
    </citation>
    <scope>NUCLEOTIDE SEQUENCE [LARGE SCALE GENOMIC DNA]</scope>
    <source>
        <strain evidence="3 4">PP31</strain>
    </source>
</reference>
<evidence type="ECO:0000313" key="3">
    <source>
        <dbReference type="EMBL" id="BBO75766.1"/>
    </source>
</evidence>